<keyword evidence="2" id="KW-1185">Reference proteome</keyword>
<dbReference type="EMBL" id="CP117466">
    <property type="protein sequence ID" value="WDA11420.1"/>
    <property type="molecule type" value="Genomic_DNA"/>
</dbReference>
<evidence type="ECO:0000313" key="1">
    <source>
        <dbReference type="EMBL" id="WDA11420.1"/>
    </source>
</evidence>
<organism evidence="1 2">
    <name type="scientific">Paracoccus marcusii</name>
    <dbReference type="NCBI Taxonomy" id="59779"/>
    <lineage>
        <taxon>Bacteria</taxon>
        <taxon>Pseudomonadati</taxon>
        <taxon>Pseudomonadota</taxon>
        <taxon>Alphaproteobacteria</taxon>
        <taxon>Rhodobacterales</taxon>
        <taxon>Paracoccaceae</taxon>
        <taxon>Paracoccus</taxon>
    </lineage>
</organism>
<name>A0ABY7UNB0_9RHOB</name>
<reference evidence="1 2" key="1">
    <citation type="submission" date="2023-02" db="EMBL/GenBank/DDBJ databases">
        <title>Whole genome sequenc of Paracoccus marcusii MBLB0836.</title>
        <authorList>
            <person name="Seo M.-J."/>
            <person name="Cho E.-S."/>
            <person name="Hwang C.Y."/>
        </authorList>
    </citation>
    <scope>NUCLEOTIDE SEQUENCE [LARGE SCALE GENOMIC DNA]</scope>
    <source>
        <strain evidence="1 2">MBLB0836</strain>
    </source>
</reference>
<dbReference type="Proteomes" id="UP001216899">
    <property type="component" value="Chromosome"/>
</dbReference>
<protein>
    <submittedName>
        <fullName evidence="1">Uncharacterized protein</fullName>
    </submittedName>
</protein>
<dbReference type="RefSeq" id="WP_273742676.1">
    <property type="nucleotide sequence ID" value="NZ_CP117466.1"/>
</dbReference>
<proteinExistence type="predicted"/>
<gene>
    <name evidence="1" type="ORF">PRL19_08810</name>
</gene>
<accession>A0ABY7UNB0</accession>
<sequence>MTEKGRKMLIAKLAEDQNHLPAGLSARLKAQEAERAAALRLKAVKDAGAIPEACGPDIAPAPARGGFVLVQNIELLPVGTDDVEAVHRGYGGRQAIRGADVFDAMLAAAARRNQPAPLTPGQIAVGRRYHNLVELLAADGMKLSSLQASAGGTDARDWMDRRLELSAELEGMRRRIGIGPVMVLRRIRPSQRKRDLAPGERAPETFTARDLIDGVCVKGLTLKQVLVRFSWQDNGRNAKAALQALSETLDAMIGLRPRKSS</sequence>
<evidence type="ECO:0000313" key="2">
    <source>
        <dbReference type="Proteomes" id="UP001216899"/>
    </source>
</evidence>